<feature type="region of interest" description="Disordered" evidence="1">
    <location>
        <begin position="413"/>
        <end position="447"/>
    </location>
</feature>
<feature type="region of interest" description="Disordered" evidence="1">
    <location>
        <begin position="370"/>
        <end position="398"/>
    </location>
</feature>
<evidence type="ECO:0000256" key="1">
    <source>
        <dbReference type="SAM" id="MobiDB-lite"/>
    </source>
</evidence>
<accession>A0A3N4LC81</accession>
<evidence type="ECO:0000313" key="2">
    <source>
        <dbReference type="EMBL" id="RPB20480.1"/>
    </source>
</evidence>
<sequence>MNIRDLLNSVTEGPERSWFRRRAPAPVLAPRQPSQPPPPTPPPVQARRREWVIIARGDFPKGQPHQDNRFVRLSPPLHDGEKELRYHLPFSPLPEVGPYEILDAHIIQSPMPERYINVEPELPNSELHEDALKVIEDTSCEKVIRVWVECESAGGSRKAVFIGVEHVHRLPRIDGWQVVKKSGVGALTRYMVMVAPDGTGQTPLKWVWMTVPEIREQLPEQCDELVQEYREYHAFLLRAEAEAEEEILKERTPSRLKRRQEGQPVQIEANSGGDCTNKTDESEEEATEIDSDGYDQPPSPKRQRVSPVASSRVAGIFPQLPSNARISSPAPSLNFLSNPVLNEHPSTPARHLDLEPGASYSEGEVNIDDLDLFPEPESHGGPPGSPHPPTVGGSELDDLDLDLDLDRATRTNFPVRYSPSVPTSLSTDSPLSTLPPSPSRPPLQAPPVELAPLRQESPLRRGSSSPSSLPRGSVYLQSVAYEVPLRRSARLGARGQAEASEVLMKLITKEPLVKAKKKGVSAPTPSNSAAPAQRRRSRLATATATAGALPVLLEVVAGGLNPVPKRGHGKPKGSVGKKKFAHSRAGTAVEVETKKGQGRKGQGKKGQEKKGLGKKGQEKKGQGKKGQGKK</sequence>
<organism evidence="2 3">
    <name type="scientific">Terfezia boudieri ATCC MYA-4762</name>
    <dbReference type="NCBI Taxonomy" id="1051890"/>
    <lineage>
        <taxon>Eukaryota</taxon>
        <taxon>Fungi</taxon>
        <taxon>Dikarya</taxon>
        <taxon>Ascomycota</taxon>
        <taxon>Pezizomycotina</taxon>
        <taxon>Pezizomycetes</taxon>
        <taxon>Pezizales</taxon>
        <taxon>Pezizaceae</taxon>
        <taxon>Terfezia</taxon>
    </lineage>
</organism>
<dbReference type="EMBL" id="ML121571">
    <property type="protein sequence ID" value="RPB20480.1"/>
    <property type="molecule type" value="Genomic_DNA"/>
</dbReference>
<dbReference type="InParanoid" id="A0A3N4LC81"/>
<keyword evidence="3" id="KW-1185">Reference proteome</keyword>
<feature type="compositionally biased region" description="Low complexity" evidence="1">
    <location>
        <begin position="521"/>
        <end position="532"/>
    </location>
</feature>
<feature type="region of interest" description="Disordered" evidence="1">
    <location>
        <begin position="251"/>
        <end position="310"/>
    </location>
</feature>
<dbReference type="OrthoDB" id="10426527at2759"/>
<feature type="region of interest" description="Disordered" evidence="1">
    <location>
        <begin position="515"/>
        <end position="539"/>
    </location>
</feature>
<feature type="compositionally biased region" description="Basic and acidic residues" evidence="1">
    <location>
        <begin position="605"/>
        <end position="621"/>
    </location>
</feature>
<feature type="compositionally biased region" description="Acidic residues" evidence="1">
    <location>
        <begin position="281"/>
        <end position="293"/>
    </location>
</feature>
<reference evidence="2 3" key="1">
    <citation type="journal article" date="2018" name="Nat. Ecol. Evol.">
        <title>Pezizomycetes genomes reveal the molecular basis of ectomycorrhizal truffle lifestyle.</title>
        <authorList>
            <person name="Murat C."/>
            <person name="Payen T."/>
            <person name="Noel B."/>
            <person name="Kuo A."/>
            <person name="Morin E."/>
            <person name="Chen J."/>
            <person name="Kohler A."/>
            <person name="Krizsan K."/>
            <person name="Balestrini R."/>
            <person name="Da Silva C."/>
            <person name="Montanini B."/>
            <person name="Hainaut M."/>
            <person name="Levati E."/>
            <person name="Barry K.W."/>
            <person name="Belfiori B."/>
            <person name="Cichocki N."/>
            <person name="Clum A."/>
            <person name="Dockter R.B."/>
            <person name="Fauchery L."/>
            <person name="Guy J."/>
            <person name="Iotti M."/>
            <person name="Le Tacon F."/>
            <person name="Lindquist E.A."/>
            <person name="Lipzen A."/>
            <person name="Malagnac F."/>
            <person name="Mello A."/>
            <person name="Molinier V."/>
            <person name="Miyauchi S."/>
            <person name="Poulain J."/>
            <person name="Riccioni C."/>
            <person name="Rubini A."/>
            <person name="Sitrit Y."/>
            <person name="Splivallo R."/>
            <person name="Traeger S."/>
            <person name="Wang M."/>
            <person name="Zifcakova L."/>
            <person name="Wipf D."/>
            <person name="Zambonelli A."/>
            <person name="Paolocci F."/>
            <person name="Nowrousian M."/>
            <person name="Ottonello S."/>
            <person name="Baldrian P."/>
            <person name="Spatafora J.W."/>
            <person name="Henrissat B."/>
            <person name="Nagy L.G."/>
            <person name="Aury J.M."/>
            <person name="Wincker P."/>
            <person name="Grigoriev I.V."/>
            <person name="Bonfante P."/>
            <person name="Martin F.M."/>
        </authorList>
    </citation>
    <scope>NUCLEOTIDE SEQUENCE [LARGE SCALE GENOMIC DNA]</scope>
    <source>
        <strain evidence="2 3">ATCC MYA-4762</strain>
    </source>
</reference>
<feature type="compositionally biased region" description="Pro residues" evidence="1">
    <location>
        <begin position="433"/>
        <end position="445"/>
    </location>
</feature>
<feature type="compositionally biased region" description="Low complexity" evidence="1">
    <location>
        <begin position="418"/>
        <end position="432"/>
    </location>
</feature>
<evidence type="ECO:0000313" key="3">
    <source>
        <dbReference type="Proteomes" id="UP000267821"/>
    </source>
</evidence>
<name>A0A3N4LC81_9PEZI</name>
<feature type="compositionally biased region" description="Basic residues" evidence="1">
    <location>
        <begin position="565"/>
        <end position="582"/>
    </location>
</feature>
<dbReference type="PANTHER" id="PTHR48125">
    <property type="entry name" value="LP07818P1"/>
    <property type="match status" value="1"/>
</dbReference>
<protein>
    <submittedName>
        <fullName evidence="2">Uncharacterized protein</fullName>
    </submittedName>
</protein>
<feature type="region of interest" description="Disordered" evidence="1">
    <location>
        <begin position="560"/>
        <end position="630"/>
    </location>
</feature>
<proteinExistence type="predicted"/>
<gene>
    <name evidence="2" type="ORF">L211DRAFT_841699</name>
</gene>
<dbReference type="PANTHER" id="PTHR48125:SF12">
    <property type="entry name" value="AT HOOK TRANSCRIPTION FACTOR FAMILY-RELATED"/>
    <property type="match status" value="1"/>
</dbReference>
<dbReference type="Proteomes" id="UP000267821">
    <property type="component" value="Unassembled WGS sequence"/>
</dbReference>
<dbReference type="AlphaFoldDB" id="A0A3N4LC81"/>